<feature type="chain" id="PRO_5007167912" evidence="7">
    <location>
        <begin position="25"/>
        <end position="207"/>
    </location>
</feature>
<organism evidence="8 9">
    <name type="scientific">Corynebacterium variabile</name>
    <dbReference type="NCBI Taxonomy" id="1727"/>
    <lineage>
        <taxon>Bacteria</taxon>
        <taxon>Bacillati</taxon>
        <taxon>Actinomycetota</taxon>
        <taxon>Actinomycetes</taxon>
        <taxon>Mycobacteriales</taxon>
        <taxon>Corynebacteriaceae</taxon>
        <taxon>Corynebacterium</taxon>
    </lineage>
</organism>
<dbReference type="PROSITE" id="PS51257">
    <property type="entry name" value="PROKAR_LIPOPROTEIN"/>
    <property type="match status" value="1"/>
</dbReference>
<keyword evidence="2 7" id="KW-0732">Signal</keyword>
<evidence type="ECO:0000256" key="2">
    <source>
        <dbReference type="ARBA" id="ARBA00022729"/>
    </source>
</evidence>
<gene>
    <name evidence="8" type="ORF">CVAR292_00017</name>
</gene>
<dbReference type="Pfam" id="PF14041">
    <property type="entry name" value="Lipoprotein_21"/>
    <property type="match status" value="1"/>
</dbReference>
<sequence length="207" mass="21172">MSTTRTRHTLSSLSSLSSLSAVLAAGVLVLGACSSDDTAASDSPSGTVTVTAGPPDSTVAPGPGGEGDGGESDDCSGLTGADAVARWAGDVPPNSGGYPWAPESAETDGYDPCADLSWIILPIEGGTASSPYQIMLFHNGSYLGTATSDDYGFYPDISRVDDATVSVTWHWPKDGESNVGRSGESTAQFTWDESTQSVQMNGEVPPV</sequence>
<evidence type="ECO:0000256" key="3">
    <source>
        <dbReference type="ARBA" id="ARBA00023136"/>
    </source>
</evidence>
<protein>
    <submittedName>
        <fullName evidence="8">LppP/LprE lipoprotein</fullName>
    </submittedName>
</protein>
<dbReference type="OrthoDB" id="3254867at2"/>
<name>A0A120N4R0_9CORY</name>
<evidence type="ECO:0000256" key="4">
    <source>
        <dbReference type="ARBA" id="ARBA00023139"/>
    </source>
</evidence>
<evidence type="ECO:0000256" key="5">
    <source>
        <dbReference type="ARBA" id="ARBA00023288"/>
    </source>
</evidence>
<dbReference type="EMBL" id="FAUH01000001">
    <property type="protein sequence ID" value="CUU64714.1"/>
    <property type="molecule type" value="Genomic_DNA"/>
</dbReference>
<dbReference type="RefSeq" id="WP_014010621.1">
    <property type="nucleotide sequence ID" value="NZ_DAMCEZ010000001.1"/>
</dbReference>
<keyword evidence="4" id="KW-0564">Palmitate</keyword>
<evidence type="ECO:0000313" key="8">
    <source>
        <dbReference type="EMBL" id="CUU64714.1"/>
    </source>
</evidence>
<feature type="signal peptide" evidence="7">
    <location>
        <begin position="1"/>
        <end position="24"/>
    </location>
</feature>
<dbReference type="Proteomes" id="UP000182498">
    <property type="component" value="Unassembled WGS sequence"/>
</dbReference>
<reference evidence="9" key="1">
    <citation type="submission" date="2015-11" db="EMBL/GenBank/DDBJ databases">
        <authorList>
            <person name="Dugat-Bony E."/>
        </authorList>
    </citation>
    <scope>NUCLEOTIDE SEQUENCE [LARGE SCALE GENOMIC DNA]</scope>
    <source>
        <strain evidence="9">Mu292</strain>
    </source>
</reference>
<keyword evidence="1" id="KW-1003">Cell membrane</keyword>
<accession>A0A120N4R0</accession>
<feature type="region of interest" description="Disordered" evidence="6">
    <location>
        <begin position="35"/>
        <end position="78"/>
    </location>
</feature>
<proteinExistence type="predicted"/>
<evidence type="ECO:0000256" key="6">
    <source>
        <dbReference type="SAM" id="MobiDB-lite"/>
    </source>
</evidence>
<dbReference type="OMA" id="AVENWDL"/>
<evidence type="ECO:0000313" key="9">
    <source>
        <dbReference type="Proteomes" id="UP000182498"/>
    </source>
</evidence>
<evidence type="ECO:0000256" key="7">
    <source>
        <dbReference type="SAM" id="SignalP"/>
    </source>
</evidence>
<keyword evidence="3" id="KW-0472">Membrane</keyword>
<evidence type="ECO:0000256" key="1">
    <source>
        <dbReference type="ARBA" id="ARBA00022475"/>
    </source>
</evidence>
<keyword evidence="5 8" id="KW-0449">Lipoprotein</keyword>
<dbReference type="AlphaFoldDB" id="A0A120N4R0"/>
<dbReference type="InterPro" id="IPR025971">
    <property type="entry name" value="LppP/LprE"/>
</dbReference>
<keyword evidence="9" id="KW-1185">Reference proteome</keyword>
<feature type="compositionally biased region" description="Low complexity" evidence="6">
    <location>
        <begin position="35"/>
        <end position="45"/>
    </location>
</feature>